<dbReference type="Proteomes" id="UP000645966">
    <property type="component" value="Unassembled WGS sequence"/>
</dbReference>
<feature type="active site" evidence="4">
    <location>
        <position position="266"/>
    </location>
</feature>
<dbReference type="Gene3D" id="2.70.98.10">
    <property type="match status" value="1"/>
</dbReference>
<dbReference type="InterPro" id="IPR014718">
    <property type="entry name" value="GH-type_carb-bd"/>
</dbReference>
<dbReference type="InterPro" id="IPR011071">
    <property type="entry name" value="Lyase_8-like_C"/>
</dbReference>
<dbReference type="Gene3D" id="1.50.10.100">
    <property type="entry name" value="Chondroitin AC/alginate lyase"/>
    <property type="match status" value="1"/>
</dbReference>
<dbReference type="PANTHER" id="PTHR38481">
    <property type="entry name" value="HYALURONATE LYASE"/>
    <property type="match status" value="1"/>
</dbReference>
<evidence type="ECO:0000256" key="3">
    <source>
        <dbReference type="ARBA" id="ARBA00023239"/>
    </source>
</evidence>
<proteinExistence type="inferred from homology"/>
<dbReference type="SUPFAM" id="SSF49863">
    <property type="entry name" value="Hyaluronate lyase-like, C-terminal domain"/>
    <property type="match status" value="1"/>
</dbReference>
<dbReference type="RefSeq" id="WP_198737342.1">
    <property type="nucleotide sequence ID" value="NZ_JAEIOS010000009.1"/>
</dbReference>
<comment type="similarity">
    <text evidence="1">Belongs to the polysaccharide lyase 8 family.</text>
</comment>
<dbReference type="SUPFAM" id="SSF74650">
    <property type="entry name" value="Galactose mutarotase-like"/>
    <property type="match status" value="1"/>
</dbReference>
<dbReference type="PROSITE" id="PS51318">
    <property type="entry name" value="TAT"/>
    <property type="match status" value="1"/>
</dbReference>
<keyword evidence="2" id="KW-0732">Signal</keyword>
<evidence type="ECO:0000256" key="4">
    <source>
        <dbReference type="PIRSR" id="PIRSR638970-1"/>
    </source>
</evidence>
<dbReference type="GO" id="GO:0005975">
    <property type="term" value="P:carbohydrate metabolic process"/>
    <property type="evidence" value="ECO:0007669"/>
    <property type="project" value="InterPro"/>
</dbReference>
<dbReference type="EMBL" id="JAEIOS010000009">
    <property type="protein sequence ID" value="MBI8988282.1"/>
    <property type="molecule type" value="Genomic_DNA"/>
</dbReference>
<gene>
    <name evidence="9" type="ORF">JDV75_00680</name>
</gene>
<feature type="domain" description="Polysaccharide lyase family 8 C-terminal" evidence="7">
    <location>
        <begin position="687"/>
        <end position="745"/>
    </location>
</feature>
<dbReference type="InterPro" id="IPR006311">
    <property type="entry name" value="TAT_signal"/>
</dbReference>
<dbReference type="SUPFAM" id="SSF48230">
    <property type="entry name" value="Chondroitin AC/alginate lyase"/>
    <property type="match status" value="1"/>
</dbReference>
<evidence type="ECO:0000256" key="2">
    <source>
        <dbReference type="ARBA" id="ARBA00022729"/>
    </source>
</evidence>
<reference evidence="9" key="1">
    <citation type="submission" date="2020-12" db="EMBL/GenBank/DDBJ databases">
        <title>Genome public.</title>
        <authorList>
            <person name="Sun Q."/>
        </authorList>
    </citation>
    <scope>NUCLEOTIDE SEQUENCE</scope>
    <source>
        <strain evidence="9">CCM 8863</strain>
    </source>
</reference>
<evidence type="ECO:0000313" key="9">
    <source>
        <dbReference type="EMBL" id="MBI8988282.1"/>
    </source>
</evidence>
<dbReference type="Gene3D" id="2.60.220.10">
    <property type="entry name" value="Polysaccharide lyase family 8-like, C-terminal"/>
    <property type="match status" value="1"/>
</dbReference>
<dbReference type="GO" id="GO:0030246">
    <property type="term" value="F:carbohydrate binding"/>
    <property type="evidence" value="ECO:0007669"/>
    <property type="project" value="InterPro"/>
</dbReference>
<dbReference type="NCBIfam" id="TIGR01409">
    <property type="entry name" value="TAT_signal_seq"/>
    <property type="match status" value="1"/>
</dbReference>
<dbReference type="InterPro" id="IPR012970">
    <property type="entry name" value="Lyase_8_alpha_N"/>
</dbReference>
<evidence type="ECO:0000256" key="5">
    <source>
        <dbReference type="SAM" id="MobiDB-lite"/>
    </source>
</evidence>
<dbReference type="AlphaFoldDB" id="A0A934M6B5"/>
<feature type="active site" evidence="4">
    <location>
        <position position="329"/>
    </location>
</feature>
<feature type="active site" evidence="4">
    <location>
        <position position="275"/>
    </location>
</feature>
<dbReference type="GO" id="GO:0005576">
    <property type="term" value="C:extracellular region"/>
    <property type="evidence" value="ECO:0007669"/>
    <property type="project" value="InterPro"/>
</dbReference>
<dbReference type="Pfam" id="PF02884">
    <property type="entry name" value="Lyase_8_C"/>
    <property type="match status" value="1"/>
</dbReference>
<evidence type="ECO:0000256" key="1">
    <source>
        <dbReference type="ARBA" id="ARBA00006699"/>
    </source>
</evidence>
<accession>A0A934M6B5</accession>
<dbReference type="InterPro" id="IPR011013">
    <property type="entry name" value="Gal_mutarotase_sf_dom"/>
</dbReference>
<evidence type="ECO:0000259" key="8">
    <source>
        <dbReference type="Pfam" id="PF08124"/>
    </source>
</evidence>
<feature type="region of interest" description="Disordered" evidence="5">
    <location>
        <begin position="788"/>
        <end position="820"/>
    </location>
</feature>
<evidence type="ECO:0000313" key="10">
    <source>
        <dbReference type="Proteomes" id="UP000645966"/>
    </source>
</evidence>
<comment type="caution">
    <text evidence="9">The sequence shown here is derived from an EMBL/GenBank/DDBJ whole genome shotgun (WGS) entry which is preliminary data.</text>
</comment>
<dbReference type="PANTHER" id="PTHR38481:SF1">
    <property type="entry name" value="HYALURONATE LYASE"/>
    <property type="match status" value="1"/>
</dbReference>
<protein>
    <submittedName>
        <fullName evidence="9">Polysaccharide lyase 8 family protein</fullName>
    </submittedName>
</protein>
<dbReference type="InterPro" id="IPR008929">
    <property type="entry name" value="Chondroitin_lyas"/>
</dbReference>
<sequence length="820" mass="88247">MNLSRRTFLKASATAGVIAAMGSVFREAAAAEIPEPLFDELRQRWIDIITSRNLFDADDPTFTPLLAALDRSVDRTLGDLATGPEAATTVFKSKNLAAEKSPDITSTARSILALANGWSIPGSKYFGSDEVLTSAIAAFDSFLTLRYNPGQFEYGNWWDWESGAARAVGDIMCLLGDKLPTDVLTKAAAGINHFIPDPTEQEVNKGDARKTSTGANRLDLCRAVACSAIAVRDEERLRGALDGLSATWQYVETGDGFYRDGSFVQHTHIPYTGAYGNVLISGLSLMFDLVAGTSFDISEDGKNRVYYLVDQAYIPIIVDGQAIDGVRGRSVSRKVEPGSSHGISILTSIIRLAERAPAEYADRWRGLCSGWLHRNTYNDFTDTSSMSQLALVNRAKSFPAAPALAEPKMFPSMDRLVHRSANWTVAVSMCSKRISWYEYGNQENELGSRTGSGMRYLMLPENMGQYEDGFWCTVDYSAPTGTTVDHRELRRGVGDSWGVDTPQNEWTGGLTSGPLSLAGMHLIGPDLNGLEARRLWFGTPDSVVELVGGVTAPDSPALTVVEHRNMGENGKPVLTVDGNRVTGEATVKDPKWAHLDGVAGYVFLTPGTVRASIDDRTNTWLNVNPFRTGYPGAADPVTRTWATIQFDHVGDSEKAGGWILLPRASAEETRRIADALNGSAAAAKIEQNDEQAQVVQVGDSTGFAVWKPGTYATWEFAQPAVVLAEYAADELTVTAADPTQEAAQVTIKVPGEWPVSTGEGVTVTATPEVTTLVVDTSGLEGASRRVVLRRKGTPPSGDSSSAGSVSSWLGGTGSSSFFSS</sequence>
<dbReference type="Pfam" id="PF02278">
    <property type="entry name" value="Lyase_8"/>
    <property type="match status" value="1"/>
</dbReference>
<dbReference type="InterPro" id="IPR003159">
    <property type="entry name" value="Lyase_8_central_dom"/>
</dbReference>
<keyword evidence="10" id="KW-1185">Reference proteome</keyword>
<dbReference type="CDD" id="cd01083">
    <property type="entry name" value="GAG_Lyase"/>
    <property type="match status" value="1"/>
</dbReference>
<dbReference type="InterPro" id="IPR019546">
    <property type="entry name" value="TAT_signal_bac_arc"/>
</dbReference>
<evidence type="ECO:0000259" key="6">
    <source>
        <dbReference type="Pfam" id="PF02278"/>
    </source>
</evidence>
<dbReference type="Pfam" id="PF08124">
    <property type="entry name" value="Lyase_8_N"/>
    <property type="match status" value="1"/>
</dbReference>
<keyword evidence="3 9" id="KW-0456">Lyase</keyword>
<dbReference type="InterPro" id="IPR038970">
    <property type="entry name" value="Lyase_8"/>
</dbReference>
<feature type="domain" description="Polysaccharide lyase 8 N-terminal alpha-helical" evidence="8">
    <location>
        <begin position="45"/>
        <end position="368"/>
    </location>
</feature>
<feature type="domain" description="Polysaccharide lyase family 8 central" evidence="6">
    <location>
        <begin position="408"/>
        <end position="664"/>
    </location>
</feature>
<dbReference type="InterPro" id="IPR004103">
    <property type="entry name" value="Lyase_8_C"/>
</dbReference>
<evidence type="ECO:0000259" key="7">
    <source>
        <dbReference type="Pfam" id="PF02884"/>
    </source>
</evidence>
<name>A0A934M6B5_9CORY</name>
<dbReference type="GO" id="GO:0016837">
    <property type="term" value="F:carbon-oxygen lyase activity, acting on polysaccharides"/>
    <property type="evidence" value="ECO:0007669"/>
    <property type="project" value="UniProtKB-ARBA"/>
</dbReference>
<organism evidence="9 10">
    <name type="scientific">Corynebacterium meridianum</name>
    <dbReference type="NCBI Taxonomy" id="2765363"/>
    <lineage>
        <taxon>Bacteria</taxon>
        <taxon>Bacillati</taxon>
        <taxon>Actinomycetota</taxon>
        <taxon>Actinomycetes</taxon>
        <taxon>Mycobacteriales</taxon>
        <taxon>Corynebacteriaceae</taxon>
        <taxon>Corynebacterium</taxon>
    </lineage>
</organism>
<feature type="compositionally biased region" description="Low complexity" evidence="5">
    <location>
        <begin position="796"/>
        <end position="820"/>
    </location>
</feature>